<reference evidence="2" key="2">
    <citation type="submission" date="2020-09" db="EMBL/GenBank/DDBJ databases">
        <authorList>
            <person name="Sun Q."/>
            <person name="Zhou Y."/>
        </authorList>
    </citation>
    <scope>NUCLEOTIDE SEQUENCE</scope>
    <source>
        <strain evidence="2">CGMCC 1.15760</strain>
    </source>
</reference>
<gene>
    <name evidence="2" type="ORF">GCM10007425_16930</name>
</gene>
<name>A0A917LGR2_9BACI</name>
<dbReference type="InterPro" id="IPR009057">
    <property type="entry name" value="Homeodomain-like_sf"/>
</dbReference>
<dbReference type="PROSITE" id="PS51071">
    <property type="entry name" value="HTH_RPIR"/>
    <property type="match status" value="1"/>
</dbReference>
<dbReference type="AlphaFoldDB" id="A0A917LGR2"/>
<dbReference type="Proteomes" id="UP000616608">
    <property type="component" value="Unassembled WGS sequence"/>
</dbReference>
<keyword evidence="3" id="KW-1185">Reference proteome</keyword>
<dbReference type="GO" id="GO:0003700">
    <property type="term" value="F:DNA-binding transcription factor activity"/>
    <property type="evidence" value="ECO:0007669"/>
    <property type="project" value="InterPro"/>
</dbReference>
<dbReference type="InterPro" id="IPR000281">
    <property type="entry name" value="HTH_RpiR"/>
</dbReference>
<dbReference type="EMBL" id="BMJT01000005">
    <property type="protein sequence ID" value="GGG23014.1"/>
    <property type="molecule type" value="Genomic_DNA"/>
</dbReference>
<evidence type="ECO:0000259" key="1">
    <source>
        <dbReference type="PROSITE" id="PS51071"/>
    </source>
</evidence>
<dbReference type="PANTHER" id="PTHR30514">
    <property type="entry name" value="GLUCOKINASE"/>
    <property type="match status" value="1"/>
</dbReference>
<organism evidence="2 3">
    <name type="scientific">Lysinibacillus alkalisoli</name>
    <dbReference type="NCBI Taxonomy" id="1911548"/>
    <lineage>
        <taxon>Bacteria</taxon>
        <taxon>Bacillati</taxon>
        <taxon>Bacillota</taxon>
        <taxon>Bacilli</taxon>
        <taxon>Bacillales</taxon>
        <taxon>Bacillaceae</taxon>
        <taxon>Lysinibacillus</taxon>
    </lineage>
</organism>
<evidence type="ECO:0000313" key="2">
    <source>
        <dbReference type="EMBL" id="GGG23014.1"/>
    </source>
</evidence>
<proteinExistence type="predicted"/>
<comment type="caution">
    <text evidence="2">The sequence shown here is derived from an EMBL/GenBank/DDBJ whole genome shotgun (WGS) entry which is preliminary data.</text>
</comment>
<protein>
    <recommendedName>
        <fullName evidence="1">HTH rpiR-type domain-containing protein</fullName>
    </recommendedName>
</protein>
<sequence>MTVEETIKQKYLRLSKGQKIVAQYVLSYPNLVVESTIAKLSGRIGVSESTIVRFCYAIDLQGFATLQQALKVDFERPKKKSTSESVLW</sequence>
<feature type="domain" description="HTH rpiR-type" evidence="1">
    <location>
        <begin position="1"/>
        <end position="77"/>
    </location>
</feature>
<dbReference type="GO" id="GO:0097367">
    <property type="term" value="F:carbohydrate derivative binding"/>
    <property type="evidence" value="ECO:0007669"/>
    <property type="project" value="InterPro"/>
</dbReference>
<dbReference type="PANTHER" id="PTHR30514:SF1">
    <property type="entry name" value="HTH-TYPE TRANSCRIPTIONAL REGULATOR HEXR-RELATED"/>
    <property type="match status" value="1"/>
</dbReference>
<dbReference type="RefSeq" id="WP_188614621.1">
    <property type="nucleotide sequence ID" value="NZ_BMJT01000005.1"/>
</dbReference>
<dbReference type="Pfam" id="PF01418">
    <property type="entry name" value="HTH_6"/>
    <property type="match status" value="1"/>
</dbReference>
<dbReference type="InterPro" id="IPR036388">
    <property type="entry name" value="WH-like_DNA-bd_sf"/>
</dbReference>
<dbReference type="InterPro" id="IPR047640">
    <property type="entry name" value="RpiR-like"/>
</dbReference>
<reference evidence="2" key="1">
    <citation type="journal article" date="2014" name="Int. J. Syst. Evol. Microbiol.">
        <title>Complete genome sequence of Corynebacterium casei LMG S-19264T (=DSM 44701T), isolated from a smear-ripened cheese.</title>
        <authorList>
            <consortium name="US DOE Joint Genome Institute (JGI-PGF)"/>
            <person name="Walter F."/>
            <person name="Albersmeier A."/>
            <person name="Kalinowski J."/>
            <person name="Ruckert C."/>
        </authorList>
    </citation>
    <scope>NUCLEOTIDE SEQUENCE</scope>
    <source>
        <strain evidence="2">CGMCC 1.15760</strain>
    </source>
</reference>
<evidence type="ECO:0000313" key="3">
    <source>
        <dbReference type="Proteomes" id="UP000616608"/>
    </source>
</evidence>
<dbReference type="Gene3D" id="1.10.10.10">
    <property type="entry name" value="Winged helix-like DNA-binding domain superfamily/Winged helix DNA-binding domain"/>
    <property type="match status" value="1"/>
</dbReference>
<accession>A0A917LGR2</accession>
<dbReference type="GO" id="GO:0003677">
    <property type="term" value="F:DNA binding"/>
    <property type="evidence" value="ECO:0007669"/>
    <property type="project" value="InterPro"/>
</dbReference>
<dbReference type="SUPFAM" id="SSF46689">
    <property type="entry name" value="Homeodomain-like"/>
    <property type="match status" value="1"/>
</dbReference>